<dbReference type="SUPFAM" id="SSF56176">
    <property type="entry name" value="FAD-binding/transporter-associated domain-like"/>
    <property type="match status" value="1"/>
</dbReference>
<dbReference type="EMBL" id="DMNG01000013">
    <property type="protein sequence ID" value="HAN23146.1"/>
    <property type="molecule type" value="Genomic_DNA"/>
</dbReference>
<reference evidence="2 3" key="1">
    <citation type="journal article" date="2018" name="Nat. Biotechnol.">
        <title>A standardized bacterial taxonomy based on genome phylogeny substantially revises the tree of life.</title>
        <authorList>
            <person name="Parks D.H."/>
            <person name="Chuvochina M."/>
            <person name="Waite D.W."/>
            <person name="Rinke C."/>
            <person name="Skarshewski A."/>
            <person name="Chaumeil P.A."/>
            <person name="Hugenholtz P."/>
        </authorList>
    </citation>
    <scope>NUCLEOTIDE SEQUENCE [LARGE SCALE GENOMIC DNA]</scope>
    <source>
        <strain evidence="2">UBA9152</strain>
    </source>
</reference>
<comment type="caution">
    <text evidence="2">The sequence shown here is derived from an EMBL/GenBank/DDBJ whole genome shotgun (WGS) entry which is preliminary data.</text>
</comment>
<dbReference type="SUPFAM" id="SSF54631">
    <property type="entry name" value="CBS-domain pair"/>
    <property type="match status" value="1"/>
</dbReference>
<feature type="non-terminal residue" evidence="2">
    <location>
        <position position="1"/>
    </location>
</feature>
<dbReference type="InterPro" id="IPR051676">
    <property type="entry name" value="UPF0053_domain"/>
</dbReference>
<dbReference type="Proteomes" id="UP000257479">
    <property type="component" value="Unassembled WGS sequence"/>
</dbReference>
<organism evidence="2 3">
    <name type="scientific">Microbacterium ginsengisoli</name>
    <dbReference type="NCBI Taxonomy" id="400772"/>
    <lineage>
        <taxon>Bacteria</taxon>
        <taxon>Bacillati</taxon>
        <taxon>Actinomycetota</taxon>
        <taxon>Actinomycetes</taxon>
        <taxon>Micrococcales</taxon>
        <taxon>Microbacteriaceae</taxon>
        <taxon>Microbacterium</taxon>
    </lineage>
</organism>
<proteinExistence type="predicted"/>
<dbReference type="PANTHER" id="PTHR43099:SF5">
    <property type="entry name" value="HLYC_CORC FAMILY TRANSPORTER"/>
    <property type="match status" value="1"/>
</dbReference>
<sequence length="129" mass="13695">DEYGGTAGVVTLEDLVEEIVGEVLDEHDRRRADIVHVRDSVSFAGSLRPDELRERTGVVVPESDVYDTVAGFVMAGLERIPVVGDTVAVDGGSLAVTRMDGRRVDRLSFTPDAAPDAVDESAAVEGGAR</sequence>
<dbReference type="SMART" id="SM01091">
    <property type="entry name" value="CorC_HlyC"/>
    <property type="match status" value="1"/>
</dbReference>
<dbReference type="AlphaFoldDB" id="A0A3C1KA78"/>
<protein>
    <recommendedName>
        <fullName evidence="1">Transporter-associated domain-containing protein</fullName>
    </recommendedName>
</protein>
<name>A0A3C1KA78_9MICO</name>
<dbReference type="InterPro" id="IPR036318">
    <property type="entry name" value="FAD-bd_PCMH-like_sf"/>
</dbReference>
<dbReference type="InterPro" id="IPR016169">
    <property type="entry name" value="FAD-bd_PCMH_sub2"/>
</dbReference>
<dbReference type="Gene3D" id="3.90.1280.20">
    <property type="match status" value="1"/>
</dbReference>
<dbReference type="Gene3D" id="3.30.465.10">
    <property type="match status" value="1"/>
</dbReference>
<evidence type="ECO:0000313" key="2">
    <source>
        <dbReference type="EMBL" id="HAN23146.1"/>
    </source>
</evidence>
<dbReference type="GO" id="GO:0050660">
    <property type="term" value="F:flavin adenine dinucleotide binding"/>
    <property type="evidence" value="ECO:0007669"/>
    <property type="project" value="InterPro"/>
</dbReference>
<feature type="domain" description="Transporter-associated" evidence="1">
    <location>
        <begin position="34"/>
        <end position="113"/>
    </location>
</feature>
<dbReference type="InterPro" id="IPR005170">
    <property type="entry name" value="Transptr-assoc_dom"/>
</dbReference>
<dbReference type="InterPro" id="IPR046342">
    <property type="entry name" value="CBS_dom_sf"/>
</dbReference>
<gene>
    <name evidence="2" type="ORF">DCP95_01045</name>
</gene>
<accession>A0A3C1KA78</accession>
<dbReference type="Pfam" id="PF03471">
    <property type="entry name" value="CorC_HlyC"/>
    <property type="match status" value="1"/>
</dbReference>
<evidence type="ECO:0000259" key="1">
    <source>
        <dbReference type="SMART" id="SM01091"/>
    </source>
</evidence>
<dbReference type="PANTHER" id="PTHR43099">
    <property type="entry name" value="UPF0053 PROTEIN YRKA"/>
    <property type="match status" value="1"/>
</dbReference>
<evidence type="ECO:0000313" key="3">
    <source>
        <dbReference type="Proteomes" id="UP000257479"/>
    </source>
</evidence>